<dbReference type="Proteomes" id="UP001174934">
    <property type="component" value="Unassembled WGS sequence"/>
</dbReference>
<comment type="caution">
    <text evidence="2">The sequence shown here is derived from an EMBL/GenBank/DDBJ whole genome shotgun (WGS) entry which is preliminary data.</text>
</comment>
<sequence length="159" mass="17300">MRPTTLFLTLSTLALAGLSHQANYTAKLDAIAEDPATAPDDGITPYMMRDCVYNCIFGDCQPVCGQDWFCYRSCIAKSCKPACNKSLESAREAVAKVIQILKDYGQMRRILDMDGAKRDKEQKAAVEKIKGAFDTFKEIGKFGGQKEGTDVVKAGGGDA</sequence>
<protein>
    <recommendedName>
        <fullName evidence="4">Extracellular membrane protein CFEM domain-containing protein</fullName>
    </recommendedName>
</protein>
<name>A0AA39WUJ4_9PEZI</name>
<proteinExistence type="predicted"/>
<keyword evidence="1" id="KW-0732">Signal</keyword>
<feature type="signal peptide" evidence="1">
    <location>
        <begin position="1"/>
        <end position="16"/>
    </location>
</feature>
<evidence type="ECO:0000256" key="1">
    <source>
        <dbReference type="SAM" id="SignalP"/>
    </source>
</evidence>
<evidence type="ECO:0008006" key="4">
    <source>
        <dbReference type="Google" id="ProtNLM"/>
    </source>
</evidence>
<accession>A0AA39WUJ4</accession>
<keyword evidence="3" id="KW-1185">Reference proteome</keyword>
<organism evidence="2 3">
    <name type="scientific">Bombardia bombarda</name>
    <dbReference type="NCBI Taxonomy" id="252184"/>
    <lineage>
        <taxon>Eukaryota</taxon>
        <taxon>Fungi</taxon>
        <taxon>Dikarya</taxon>
        <taxon>Ascomycota</taxon>
        <taxon>Pezizomycotina</taxon>
        <taxon>Sordariomycetes</taxon>
        <taxon>Sordariomycetidae</taxon>
        <taxon>Sordariales</taxon>
        <taxon>Lasiosphaeriaceae</taxon>
        <taxon>Bombardia</taxon>
    </lineage>
</organism>
<evidence type="ECO:0000313" key="3">
    <source>
        <dbReference type="Proteomes" id="UP001174934"/>
    </source>
</evidence>
<dbReference type="EMBL" id="JAULSR010000004">
    <property type="protein sequence ID" value="KAK0621821.1"/>
    <property type="molecule type" value="Genomic_DNA"/>
</dbReference>
<feature type="chain" id="PRO_5041314912" description="Extracellular membrane protein CFEM domain-containing protein" evidence="1">
    <location>
        <begin position="17"/>
        <end position="159"/>
    </location>
</feature>
<gene>
    <name evidence="2" type="ORF">B0T17DRAFT_642090</name>
</gene>
<evidence type="ECO:0000313" key="2">
    <source>
        <dbReference type="EMBL" id="KAK0621821.1"/>
    </source>
</evidence>
<reference evidence="2" key="1">
    <citation type="submission" date="2023-06" db="EMBL/GenBank/DDBJ databases">
        <title>Genome-scale phylogeny and comparative genomics of the fungal order Sordariales.</title>
        <authorList>
            <consortium name="Lawrence Berkeley National Laboratory"/>
            <person name="Hensen N."/>
            <person name="Bonometti L."/>
            <person name="Westerberg I."/>
            <person name="Brannstrom I.O."/>
            <person name="Guillou S."/>
            <person name="Cros-Aarteil S."/>
            <person name="Calhoun S."/>
            <person name="Haridas S."/>
            <person name="Kuo A."/>
            <person name="Mondo S."/>
            <person name="Pangilinan J."/>
            <person name="Riley R."/>
            <person name="LaButti K."/>
            <person name="Andreopoulos B."/>
            <person name="Lipzen A."/>
            <person name="Chen C."/>
            <person name="Yanf M."/>
            <person name="Daum C."/>
            <person name="Ng V."/>
            <person name="Clum A."/>
            <person name="Steindorff A."/>
            <person name="Ohm R."/>
            <person name="Martin F."/>
            <person name="Silar P."/>
            <person name="Natvig D."/>
            <person name="Lalanne C."/>
            <person name="Gautier V."/>
            <person name="Ament-velasquez S.L."/>
            <person name="Kruys A."/>
            <person name="Hutchinson M.I."/>
            <person name="Powell A.J."/>
            <person name="Barry K."/>
            <person name="Miller A.N."/>
            <person name="Grigoriev I.V."/>
            <person name="Debuchy R."/>
            <person name="Gladieux P."/>
            <person name="Thoren M.H."/>
            <person name="Johannesson H."/>
        </authorList>
    </citation>
    <scope>NUCLEOTIDE SEQUENCE</scope>
    <source>
        <strain evidence="2">SMH3391-2</strain>
    </source>
</reference>
<dbReference type="AlphaFoldDB" id="A0AA39WUJ4"/>